<keyword evidence="6" id="KW-1185">Reference proteome</keyword>
<proteinExistence type="predicted"/>
<dbReference type="GO" id="GO:0051537">
    <property type="term" value="F:2 iron, 2 sulfur cluster binding"/>
    <property type="evidence" value="ECO:0007669"/>
    <property type="project" value="UniProtKB-KW"/>
</dbReference>
<keyword evidence="2" id="KW-0479">Metal-binding</keyword>
<dbReference type="PRINTS" id="PR00410">
    <property type="entry name" value="PHEHYDRXLASE"/>
</dbReference>
<dbReference type="EMBL" id="JAJOMB010000001">
    <property type="protein sequence ID" value="MCD5309329.1"/>
    <property type="molecule type" value="Genomic_DNA"/>
</dbReference>
<dbReference type="GO" id="GO:0016491">
    <property type="term" value="F:oxidoreductase activity"/>
    <property type="evidence" value="ECO:0007669"/>
    <property type="project" value="InterPro"/>
</dbReference>
<dbReference type="Gene3D" id="3.40.50.80">
    <property type="entry name" value="Nucleotide-binding domain of ferredoxin-NADP reductase (FNR) module"/>
    <property type="match status" value="1"/>
</dbReference>
<dbReference type="PANTHER" id="PTHR47354">
    <property type="entry name" value="NADH OXIDOREDUCTASE HCR"/>
    <property type="match status" value="1"/>
</dbReference>
<dbReference type="Pfam" id="PF00175">
    <property type="entry name" value="NAD_binding_1"/>
    <property type="match status" value="1"/>
</dbReference>
<dbReference type="InterPro" id="IPR017938">
    <property type="entry name" value="Riboflavin_synthase-like_b-brl"/>
</dbReference>
<keyword evidence="2" id="KW-0001">2Fe-2S</keyword>
<dbReference type="PROSITE" id="PS51384">
    <property type="entry name" value="FAD_FR"/>
    <property type="match status" value="1"/>
</dbReference>
<keyword evidence="3" id="KW-0411">Iron-sulfur</keyword>
<dbReference type="Pfam" id="PF00970">
    <property type="entry name" value="FAD_binding_6"/>
    <property type="match status" value="1"/>
</dbReference>
<dbReference type="AlphaFoldDB" id="A0A9X1N8Q1"/>
<dbReference type="InterPro" id="IPR039261">
    <property type="entry name" value="FNR_nucleotide-bd"/>
</dbReference>
<accession>A0A9X1N8Q1</accession>
<dbReference type="InterPro" id="IPR008333">
    <property type="entry name" value="Cbr1-like_FAD-bd_dom"/>
</dbReference>
<comment type="caution">
    <text evidence="5">The sequence shown here is derived from an EMBL/GenBank/DDBJ whole genome shotgun (WGS) entry which is preliminary data.</text>
</comment>
<gene>
    <name evidence="5" type="ORF">LR394_00345</name>
</gene>
<sequence length="243" mass="26285">MTRRPPASGARRLWRAAEVTAVHDETATARTFRMRILGAGAVDRHVPGQHYDVRLTAPDGSTAQRSYSIASEPTDGREVELTVERIEDGEVSPYLHDEIAVGDQVELRGPFGGWFIWAADTPALLLGGGSGVVPLMAMRRYWHSTGGATPLRVLVSVRRPEDLYYQGEWGTETTVIHTRQAPSGDPRTPGRLTAADLEPLLAALPEPVAYICGSAGFTEHASQLVVSLGLPAPNVRIERFGPG</sequence>
<reference evidence="5" key="1">
    <citation type="submission" date="2021-11" db="EMBL/GenBank/DDBJ databases">
        <title>Streptomyces corallinus and Kineosporia corallina sp. nov., two new coral-derived marine actinobacteria.</title>
        <authorList>
            <person name="Buangrab K."/>
            <person name="Sutthacheep M."/>
            <person name="Yeemin T."/>
            <person name="Harunari E."/>
            <person name="Igarashi Y."/>
            <person name="Sripreechasak P."/>
            <person name="Kanchanasin P."/>
            <person name="Tanasupawat S."/>
            <person name="Phongsopitanun W."/>
        </authorList>
    </citation>
    <scope>NUCLEOTIDE SEQUENCE</scope>
    <source>
        <strain evidence="5">JCM 31032</strain>
    </source>
</reference>
<dbReference type="InterPro" id="IPR001433">
    <property type="entry name" value="OxRdtase_FAD/NAD-bd"/>
</dbReference>
<organism evidence="5 6">
    <name type="scientific">Kineosporia babensis</name>
    <dbReference type="NCBI Taxonomy" id="499548"/>
    <lineage>
        <taxon>Bacteria</taxon>
        <taxon>Bacillati</taxon>
        <taxon>Actinomycetota</taxon>
        <taxon>Actinomycetes</taxon>
        <taxon>Kineosporiales</taxon>
        <taxon>Kineosporiaceae</taxon>
        <taxon>Kineosporia</taxon>
    </lineage>
</organism>
<feature type="domain" description="FAD-binding FR-type" evidence="4">
    <location>
        <begin position="12"/>
        <end position="117"/>
    </location>
</feature>
<dbReference type="SUPFAM" id="SSF63380">
    <property type="entry name" value="Riboflavin synthase domain-like"/>
    <property type="match status" value="1"/>
</dbReference>
<evidence type="ECO:0000259" key="4">
    <source>
        <dbReference type="PROSITE" id="PS51384"/>
    </source>
</evidence>
<dbReference type="SUPFAM" id="SSF52343">
    <property type="entry name" value="Ferredoxin reductase-like, C-terminal NADP-linked domain"/>
    <property type="match status" value="1"/>
</dbReference>
<keyword evidence="2" id="KW-0408">Iron</keyword>
<dbReference type="RefSeq" id="WP_231438257.1">
    <property type="nucleotide sequence ID" value="NZ_JAJOMB010000001.1"/>
</dbReference>
<evidence type="ECO:0000256" key="1">
    <source>
        <dbReference type="ARBA" id="ARBA00001974"/>
    </source>
</evidence>
<evidence type="ECO:0000313" key="5">
    <source>
        <dbReference type="EMBL" id="MCD5309329.1"/>
    </source>
</evidence>
<dbReference type="Gene3D" id="2.40.30.10">
    <property type="entry name" value="Translation factors"/>
    <property type="match status" value="1"/>
</dbReference>
<dbReference type="PANTHER" id="PTHR47354:SF5">
    <property type="entry name" value="PROTEIN RFBI"/>
    <property type="match status" value="1"/>
</dbReference>
<dbReference type="Proteomes" id="UP001138997">
    <property type="component" value="Unassembled WGS sequence"/>
</dbReference>
<comment type="cofactor">
    <cofactor evidence="1">
        <name>FAD</name>
        <dbReference type="ChEBI" id="CHEBI:57692"/>
    </cofactor>
</comment>
<protein>
    <submittedName>
        <fullName evidence="5">FAD-binding oxidoreductase</fullName>
    </submittedName>
</protein>
<name>A0A9X1N8Q1_9ACTN</name>
<dbReference type="InterPro" id="IPR050415">
    <property type="entry name" value="MRET"/>
</dbReference>
<dbReference type="InterPro" id="IPR017927">
    <property type="entry name" value="FAD-bd_FR_type"/>
</dbReference>
<evidence type="ECO:0000256" key="2">
    <source>
        <dbReference type="ARBA" id="ARBA00022714"/>
    </source>
</evidence>
<evidence type="ECO:0000313" key="6">
    <source>
        <dbReference type="Proteomes" id="UP001138997"/>
    </source>
</evidence>
<evidence type="ECO:0000256" key="3">
    <source>
        <dbReference type="ARBA" id="ARBA00023014"/>
    </source>
</evidence>